<accession>A0ABT1L3I0</accession>
<evidence type="ECO:0000313" key="2">
    <source>
        <dbReference type="EMBL" id="MCP8351776.1"/>
    </source>
</evidence>
<keyword evidence="3" id="KW-1185">Reference proteome</keyword>
<dbReference type="SUPFAM" id="SSF81301">
    <property type="entry name" value="Nucleotidyltransferase"/>
    <property type="match status" value="1"/>
</dbReference>
<dbReference type="PANTHER" id="PTHR21043:SF0">
    <property type="entry name" value="MITOCHONDRIAL ASSEMBLY OF RIBOSOMAL LARGE SUBUNIT PROTEIN 1"/>
    <property type="match status" value="1"/>
</dbReference>
<name>A0ABT1L3I0_9GAMM</name>
<dbReference type="PANTHER" id="PTHR21043">
    <property type="entry name" value="IOJAP SUPERFAMILY ORTHOLOG"/>
    <property type="match status" value="1"/>
</dbReference>
<evidence type="ECO:0000256" key="1">
    <source>
        <dbReference type="ARBA" id="ARBA00010574"/>
    </source>
</evidence>
<dbReference type="Pfam" id="PF02410">
    <property type="entry name" value="RsfS"/>
    <property type="match status" value="1"/>
</dbReference>
<dbReference type="EMBL" id="JAKUDN010000001">
    <property type="protein sequence ID" value="MCP8351776.1"/>
    <property type="molecule type" value="Genomic_DNA"/>
</dbReference>
<comment type="caution">
    <text evidence="2">The sequence shown here is derived from an EMBL/GenBank/DDBJ whole genome shotgun (WGS) entry which is preliminary data.</text>
</comment>
<dbReference type="Proteomes" id="UP001320768">
    <property type="component" value="Unassembled WGS sequence"/>
</dbReference>
<evidence type="ECO:0000313" key="3">
    <source>
        <dbReference type="Proteomes" id="UP001320768"/>
    </source>
</evidence>
<proteinExistence type="inferred from homology"/>
<sequence length="101" mass="11785">MNVNQIKDRLDELHAQSIVILHTADKTILCDHMILATVTSHRQMRFIANTLLKESGEKRQYTENAPEEEWMLIDLGDIMIHIMTPDARINIDLESLWSNRE</sequence>
<organism evidence="2 3">
    <name type="scientific">Candidatus Synchoanobacter obligatus</name>
    <dbReference type="NCBI Taxonomy" id="2919597"/>
    <lineage>
        <taxon>Bacteria</taxon>
        <taxon>Pseudomonadati</taxon>
        <taxon>Pseudomonadota</taxon>
        <taxon>Gammaproteobacteria</taxon>
        <taxon>Candidatus Comchoanobacterales</taxon>
        <taxon>Candidatus Comchoanobacteraceae</taxon>
        <taxon>Candidatus Synchoanobacter</taxon>
    </lineage>
</organism>
<reference evidence="2 3" key="1">
    <citation type="journal article" date="2022" name="Nat. Microbiol.">
        <title>The microbiome of a bacterivorous marine choanoflagellate contains a resource-demanding obligate bacterial associate.</title>
        <authorList>
            <person name="Needham D.M."/>
            <person name="Poirier C."/>
            <person name="Bachy C."/>
            <person name="George E.E."/>
            <person name="Wilken S."/>
            <person name="Yung C.C.M."/>
            <person name="Limardo A.J."/>
            <person name="Morando M."/>
            <person name="Sudek L."/>
            <person name="Malmstrom R.R."/>
            <person name="Keeling P.J."/>
            <person name="Santoro A.E."/>
            <person name="Worden A.Z."/>
        </authorList>
    </citation>
    <scope>NUCLEOTIDE SEQUENCE [LARGE SCALE GENOMIC DNA]</scope>
    <source>
        <strain evidence="2 3">Comchoano-2</strain>
    </source>
</reference>
<dbReference type="RefSeq" id="WP_258568890.1">
    <property type="nucleotide sequence ID" value="NZ_JAKUDN010000001.1"/>
</dbReference>
<protein>
    <submittedName>
        <fullName evidence="2">Ribosome silencing factor</fullName>
    </submittedName>
</protein>
<dbReference type="NCBIfam" id="TIGR00090">
    <property type="entry name" value="rsfS_iojap_ybeB"/>
    <property type="match status" value="1"/>
</dbReference>
<dbReference type="InterPro" id="IPR043519">
    <property type="entry name" value="NT_sf"/>
</dbReference>
<comment type="similarity">
    <text evidence="1">Belongs to the Iojap/RsfS family.</text>
</comment>
<dbReference type="Gene3D" id="3.30.460.10">
    <property type="entry name" value="Beta Polymerase, domain 2"/>
    <property type="match status" value="1"/>
</dbReference>
<gene>
    <name evidence="2" type="primary">rsfS</name>
    <name evidence="2" type="ORF">MKS91_00500</name>
</gene>
<dbReference type="InterPro" id="IPR004394">
    <property type="entry name" value="Iojap/RsfS/C7orf30"/>
</dbReference>